<evidence type="ECO:0000313" key="3">
    <source>
        <dbReference type="Proteomes" id="UP000253046"/>
    </source>
</evidence>
<dbReference type="Proteomes" id="UP000253046">
    <property type="component" value="Unassembled WGS sequence"/>
</dbReference>
<comment type="caution">
    <text evidence="2">The sequence shown here is derived from an EMBL/GenBank/DDBJ whole genome shotgun (WGS) entry which is preliminary data.</text>
</comment>
<dbReference type="AlphaFoldDB" id="A0A366I9S0"/>
<sequence>MRNGAIKKGICGLLLALPLCTLADNGDADRIAGYTSQDLASALPKKVLNMTQREVVVDAPNHALQAEYIDNLSGNKALVTLYTLPPDKNGKVAEASLDSDLDRVIASTEKEMLRQRIRPDKRDVPVNGTTRFRCLQTILNNKVMHSLCSMLVKGRVLEIQAINMLDNVQDEAGIQAVINQQDKFVAAMGNALLSFKKS</sequence>
<name>A0A366I9S0_9GAMM</name>
<dbReference type="OrthoDB" id="6432111at2"/>
<evidence type="ECO:0000256" key="1">
    <source>
        <dbReference type="SAM" id="SignalP"/>
    </source>
</evidence>
<protein>
    <submittedName>
        <fullName evidence="2">Uncharacterized protein</fullName>
    </submittedName>
</protein>
<organism evidence="2 3">
    <name type="scientific">Brenneria salicis ATCC 15712 = DSM 30166</name>
    <dbReference type="NCBI Taxonomy" id="714314"/>
    <lineage>
        <taxon>Bacteria</taxon>
        <taxon>Pseudomonadati</taxon>
        <taxon>Pseudomonadota</taxon>
        <taxon>Gammaproteobacteria</taxon>
        <taxon>Enterobacterales</taxon>
        <taxon>Pectobacteriaceae</taxon>
        <taxon>Brenneria</taxon>
    </lineage>
</organism>
<evidence type="ECO:0000313" key="2">
    <source>
        <dbReference type="EMBL" id="RBP65784.1"/>
    </source>
</evidence>
<dbReference type="EMBL" id="QNRY01000004">
    <property type="protein sequence ID" value="RBP65784.1"/>
    <property type="molecule type" value="Genomic_DNA"/>
</dbReference>
<feature type="chain" id="PRO_5017040879" evidence="1">
    <location>
        <begin position="24"/>
        <end position="198"/>
    </location>
</feature>
<reference evidence="2 3" key="1">
    <citation type="submission" date="2018-06" db="EMBL/GenBank/DDBJ databases">
        <title>Genomic Encyclopedia of Type Strains, Phase IV (KMG-IV): sequencing the most valuable type-strain genomes for metagenomic binning, comparative biology and taxonomic classification.</title>
        <authorList>
            <person name="Goeker M."/>
        </authorList>
    </citation>
    <scope>NUCLEOTIDE SEQUENCE [LARGE SCALE GENOMIC DNA]</scope>
    <source>
        <strain evidence="2 3">DSM 30166</strain>
    </source>
</reference>
<accession>A0A366I9S0</accession>
<feature type="signal peptide" evidence="1">
    <location>
        <begin position="1"/>
        <end position="23"/>
    </location>
</feature>
<gene>
    <name evidence="2" type="ORF">DES54_10448</name>
</gene>
<keyword evidence="3" id="KW-1185">Reference proteome</keyword>
<dbReference type="RefSeq" id="WP_113865193.1">
    <property type="nucleotide sequence ID" value="NZ_AGJP01000001.1"/>
</dbReference>
<proteinExistence type="predicted"/>
<keyword evidence="1" id="KW-0732">Signal</keyword>